<feature type="compositionally biased region" description="Low complexity" evidence="14">
    <location>
        <begin position="72"/>
        <end position="83"/>
    </location>
</feature>
<accession>A0A7J6WE61</accession>
<evidence type="ECO:0000256" key="9">
    <source>
        <dbReference type="ARBA" id="ARBA00022837"/>
    </source>
</evidence>
<dbReference type="InterPro" id="IPR011992">
    <property type="entry name" value="EF-hand-dom_pair"/>
</dbReference>
<feature type="transmembrane region" description="Helical" evidence="15">
    <location>
        <begin position="546"/>
        <end position="566"/>
    </location>
</feature>
<feature type="domain" description="FAD-binding FR-type" evidence="17">
    <location>
        <begin position="640"/>
        <end position="760"/>
    </location>
</feature>
<keyword evidence="4" id="KW-0575">Peroxidase</keyword>
<evidence type="ECO:0000256" key="4">
    <source>
        <dbReference type="ARBA" id="ARBA00022559"/>
    </source>
</evidence>
<comment type="caution">
    <text evidence="18">The sequence shown here is derived from an EMBL/GenBank/DDBJ whole genome shotgun (WGS) entry which is preliminary data.</text>
</comment>
<dbReference type="SFLD" id="SFLDG01169">
    <property type="entry name" value="NADPH_oxidase_subgroup_(NOX)"/>
    <property type="match status" value="1"/>
</dbReference>
<dbReference type="SUPFAM" id="SSF52343">
    <property type="entry name" value="Ferredoxin reductase-like, C-terminal NADP-linked domain"/>
    <property type="match status" value="1"/>
</dbReference>
<feature type="region of interest" description="Disordered" evidence="14">
    <location>
        <begin position="1"/>
        <end position="43"/>
    </location>
</feature>
<keyword evidence="5" id="KW-0285">Flavoprotein</keyword>
<feature type="domain" description="EF-hand" evidence="16">
    <location>
        <begin position="283"/>
        <end position="318"/>
    </location>
</feature>
<evidence type="ECO:0000256" key="15">
    <source>
        <dbReference type="SAM" id="Phobius"/>
    </source>
</evidence>
<dbReference type="SUPFAM" id="SSF63380">
    <property type="entry name" value="Riboflavin synthase domain-like"/>
    <property type="match status" value="1"/>
</dbReference>
<protein>
    <submittedName>
        <fullName evidence="18">Respiratory burst oxidase-like protein</fullName>
    </submittedName>
</protein>
<comment type="similarity">
    <text evidence="2">Belongs to the RBOH (TC 5.B.1.3) family.</text>
</comment>
<evidence type="ECO:0000259" key="17">
    <source>
        <dbReference type="PROSITE" id="PS51384"/>
    </source>
</evidence>
<evidence type="ECO:0000256" key="7">
    <source>
        <dbReference type="ARBA" id="ARBA00022723"/>
    </source>
</evidence>
<dbReference type="GO" id="GO:0005509">
    <property type="term" value="F:calcium ion binding"/>
    <property type="evidence" value="ECO:0007669"/>
    <property type="project" value="InterPro"/>
</dbReference>
<evidence type="ECO:0000256" key="6">
    <source>
        <dbReference type="ARBA" id="ARBA00022692"/>
    </source>
</evidence>
<dbReference type="PROSITE" id="PS00018">
    <property type="entry name" value="EF_HAND_1"/>
    <property type="match status" value="1"/>
</dbReference>
<dbReference type="InterPro" id="IPR002048">
    <property type="entry name" value="EF_hand_dom"/>
</dbReference>
<feature type="transmembrane region" description="Helical" evidence="15">
    <location>
        <begin position="587"/>
        <end position="607"/>
    </location>
</feature>
<dbReference type="Gene3D" id="3.40.50.80">
    <property type="entry name" value="Nucleotide-binding domain of ferredoxin-NADP reductase (FNR) module"/>
    <property type="match status" value="1"/>
</dbReference>
<dbReference type="InterPro" id="IPR013130">
    <property type="entry name" value="Fe3_Rdtase_TM_dom"/>
</dbReference>
<evidence type="ECO:0000259" key="16">
    <source>
        <dbReference type="PROSITE" id="PS50222"/>
    </source>
</evidence>
<evidence type="ECO:0000256" key="2">
    <source>
        <dbReference type="ARBA" id="ARBA00007975"/>
    </source>
</evidence>
<dbReference type="SUPFAM" id="SSF47473">
    <property type="entry name" value="EF-hand"/>
    <property type="match status" value="1"/>
</dbReference>
<evidence type="ECO:0000313" key="19">
    <source>
        <dbReference type="Proteomes" id="UP000554482"/>
    </source>
</evidence>
<dbReference type="PROSITE" id="PS51384">
    <property type="entry name" value="FAD_FR"/>
    <property type="match status" value="1"/>
</dbReference>
<dbReference type="InterPro" id="IPR013121">
    <property type="entry name" value="Fe_red_NAD-bd_6"/>
</dbReference>
<keyword evidence="12" id="KW-0560">Oxidoreductase</keyword>
<dbReference type="InterPro" id="IPR050369">
    <property type="entry name" value="RBOH/FRE"/>
</dbReference>
<evidence type="ECO:0000256" key="3">
    <source>
        <dbReference type="ARBA" id="ARBA00022553"/>
    </source>
</evidence>
<dbReference type="InterPro" id="IPR039261">
    <property type="entry name" value="FNR_nucleotide-bd"/>
</dbReference>
<evidence type="ECO:0000313" key="18">
    <source>
        <dbReference type="EMBL" id="KAF5194442.1"/>
    </source>
</evidence>
<comment type="subcellular location">
    <subcellularLocation>
        <location evidence="1">Membrane</location>
        <topology evidence="1">Multi-pass membrane protein</topology>
    </subcellularLocation>
</comment>
<dbReference type="Pfam" id="PF08022">
    <property type="entry name" value="FAD_binding_8"/>
    <property type="match status" value="1"/>
</dbReference>
<dbReference type="InterPro" id="IPR017938">
    <property type="entry name" value="Riboflavin_synthase-like_b-brl"/>
</dbReference>
<keyword evidence="10" id="KW-0521">NADP</keyword>
<dbReference type="EMBL" id="JABWDY010018698">
    <property type="protein sequence ID" value="KAF5194442.1"/>
    <property type="molecule type" value="Genomic_DNA"/>
</dbReference>
<dbReference type="InterPro" id="IPR018247">
    <property type="entry name" value="EF_Hand_1_Ca_BS"/>
</dbReference>
<dbReference type="Pfam" id="PF08414">
    <property type="entry name" value="NADPH_Ox"/>
    <property type="match status" value="1"/>
</dbReference>
<dbReference type="InterPro" id="IPR013623">
    <property type="entry name" value="NADPH_Ox"/>
</dbReference>
<dbReference type="GO" id="GO:0004601">
    <property type="term" value="F:peroxidase activity"/>
    <property type="evidence" value="ECO:0007669"/>
    <property type="project" value="UniProtKB-KW"/>
</dbReference>
<sequence length="967" mass="110457">MYSTTAKHERRWASDTVPGKTISRTGSSSEETHAAGTSSSSMITGEEFIEVTLDFQDDHTILLRSIEPSSNSSTVIDISSSNNQNEDHQGSDTPALSSSSRSTTMKRSSSHKILQFSHELKQFSQELKVEFKKKFSWNHGNASKVLSRSTSSLNNQNVGAGNSNDLALAARALRKQRAQFDRTRSGAQKALKGLRFISTTSGSTTTNSSNHVNVWNDVENNFDKLSKGGLLFRSDFAQCIGMRDSKEFALELFDALSRRRRLKAEMINKDELYEFWSQITDQSFDSRLQIFFDMVDKNEDGHITEAEVKEIIMLSASANKLLRLKEQAEEYAALIMEELDPERLGYIELWQLETLLLQKDTYLNYSQALSYTSQALSQNLQSLRMKSPIHRMSTKVVYYVEENWKRLWVLGLWIGIMLGLFFWKFFQYKNKYAFQAMGYCLLTAKGAGETLKFNMALVLFPVCRNTITWLRSTKLAHAVPFDDNINFHKTIAGAIVVGVILHAGNHLLCDFPRLVKLSDKAYLPLEHDFGKHKPSYLTLIRGQESVTGILMVLCMIVAFTLATKWFRRSLIKLPKPFDRLTGFNAFWYSHHIFILVYILLVIHGVFLYLIHKWYLKTTWMYLAVPVILYMLERIVRYFRSGYYAVRILKVAIYPGNVLTLQMSKPPNFKYKSGQYMFVQCPEVSPFEWHPFSITSSPGDDYLSIHIRQLGDWTQELKRVFAEACEPPLAGKSGLLRADETTKKTLPKLLIDGPYGAPAQDYRNYDVLLLVGLGIGATPFISILKDLLNNIIKLEEKMDSNLDFSKTGQEMGNIDSTTTNKVSPKRKKPLRTTNAYFYWVTREQGSFDWFKGVMNEVAELDKKGVIDMHNYLTSVYEEGDARSALITMIQSLNHAKNGVDIVSGTRVRTHFARPNWKKVFSRICKKHSNAKIGVFYCGAPILAKELKQLCQDFNEKGSTKFEFHKEHF</sequence>
<gene>
    <name evidence="18" type="ORF">FRX31_015979</name>
</gene>
<evidence type="ECO:0000256" key="1">
    <source>
        <dbReference type="ARBA" id="ARBA00004141"/>
    </source>
</evidence>
<keyword evidence="19" id="KW-1185">Reference proteome</keyword>
<dbReference type="PANTHER" id="PTHR11972:SF153">
    <property type="entry name" value="SUPEROXIDE-GENERATING NADPH OXIDASE HEAVY CHAIN SUBUNIT A"/>
    <property type="match status" value="1"/>
</dbReference>
<feature type="compositionally biased region" description="Polar residues" evidence="14">
    <location>
        <begin position="22"/>
        <end position="43"/>
    </location>
</feature>
<dbReference type="SFLD" id="SFLDS00052">
    <property type="entry name" value="Ferric_Reductase_Domain"/>
    <property type="match status" value="1"/>
</dbReference>
<evidence type="ECO:0000256" key="14">
    <source>
        <dbReference type="SAM" id="MobiDB-lite"/>
    </source>
</evidence>
<evidence type="ECO:0000256" key="13">
    <source>
        <dbReference type="ARBA" id="ARBA00023136"/>
    </source>
</evidence>
<feature type="region of interest" description="Disordered" evidence="14">
    <location>
        <begin position="72"/>
        <end position="110"/>
    </location>
</feature>
<keyword evidence="11 15" id="KW-1133">Transmembrane helix</keyword>
<keyword evidence="7" id="KW-0479">Metal-binding</keyword>
<dbReference type="InterPro" id="IPR000778">
    <property type="entry name" value="Cyt_b245_heavy_chain"/>
</dbReference>
<organism evidence="18 19">
    <name type="scientific">Thalictrum thalictroides</name>
    <name type="common">Rue-anemone</name>
    <name type="synonym">Anemone thalictroides</name>
    <dbReference type="NCBI Taxonomy" id="46969"/>
    <lineage>
        <taxon>Eukaryota</taxon>
        <taxon>Viridiplantae</taxon>
        <taxon>Streptophyta</taxon>
        <taxon>Embryophyta</taxon>
        <taxon>Tracheophyta</taxon>
        <taxon>Spermatophyta</taxon>
        <taxon>Magnoliopsida</taxon>
        <taxon>Ranunculales</taxon>
        <taxon>Ranunculaceae</taxon>
        <taxon>Thalictroideae</taxon>
        <taxon>Thalictrum</taxon>
    </lineage>
</organism>
<dbReference type="FunFam" id="2.40.30.10:FF:000019">
    <property type="entry name" value="Respiratory burst oxidase homolog A"/>
    <property type="match status" value="1"/>
</dbReference>
<dbReference type="PANTHER" id="PTHR11972">
    <property type="entry name" value="NADPH OXIDASE"/>
    <property type="match status" value="1"/>
</dbReference>
<evidence type="ECO:0000256" key="12">
    <source>
        <dbReference type="ARBA" id="ARBA00023002"/>
    </source>
</evidence>
<dbReference type="OrthoDB" id="167398at2759"/>
<keyword evidence="6 15" id="KW-0812">Transmembrane</keyword>
<dbReference type="GO" id="GO:0016174">
    <property type="term" value="F:NAD(P)H oxidase H2O2-forming activity"/>
    <property type="evidence" value="ECO:0007669"/>
    <property type="project" value="TreeGrafter"/>
</dbReference>
<feature type="transmembrane region" description="Helical" evidence="15">
    <location>
        <begin position="407"/>
        <end position="426"/>
    </location>
</feature>
<evidence type="ECO:0000256" key="10">
    <source>
        <dbReference type="ARBA" id="ARBA00022857"/>
    </source>
</evidence>
<keyword evidence="3" id="KW-0597">Phosphoprotein</keyword>
<dbReference type="PROSITE" id="PS50222">
    <property type="entry name" value="EF_HAND_2"/>
    <property type="match status" value="1"/>
</dbReference>
<dbReference type="Gene3D" id="1.10.238.10">
    <property type="entry name" value="EF-hand"/>
    <property type="match status" value="1"/>
</dbReference>
<name>A0A7J6WE61_THATH</name>
<dbReference type="PRINTS" id="PR00466">
    <property type="entry name" value="GP91PHOX"/>
</dbReference>
<feature type="transmembrane region" description="Helical" evidence="15">
    <location>
        <begin position="766"/>
        <end position="787"/>
    </location>
</feature>
<dbReference type="SFLD" id="SFLDG01168">
    <property type="entry name" value="Ferric_reductase_subgroup_(FRE"/>
    <property type="match status" value="1"/>
</dbReference>
<dbReference type="FunFam" id="3.40.50.80:FF:000007">
    <property type="entry name" value="Respiratory burst oxidase protein A"/>
    <property type="match status" value="1"/>
</dbReference>
<dbReference type="Pfam" id="PF01794">
    <property type="entry name" value="Ferric_reduct"/>
    <property type="match status" value="1"/>
</dbReference>
<keyword evidence="9" id="KW-0106">Calcium</keyword>
<keyword evidence="13 15" id="KW-0472">Membrane</keyword>
<proteinExistence type="inferred from homology"/>
<reference evidence="18 19" key="1">
    <citation type="submission" date="2020-06" db="EMBL/GenBank/DDBJ databases">
        <title>Transcriptomic and genomic resources for Thalictrum thalictroides and T. hernandezii: Facilitating candidate gene discovery in an emerging model plant lineage.</title>
        <authorList>
            <person name="Arias T."/>
            <person name="Riano-Pachon D.M."/>
            <person name="Di Stilio V.S."/>
        </authorList>
    </citation>
    <scope>NUCLEOTIDE SEQUENCE [LARGE SCALE GENOMIC DNA]</scope>
    <source>
        <strain evidence="19">cv. WT478/WT964</strain>
        <tissue evidence="18">Leaves</tissue>
    </source>
</reference>
<evidence type="ECO:0000256" key="11">
    <source>
        <dbReference type="ARBA" id="ARBA00022989"/>
    </source>
</evidence>
<dbReference type="InterPro" id="IPR013112">
    <property type="entry name" value="FAD-bd_8"/>
</dbReference>
<dbReference type="GO" id="GO:0005886">
    <property type="term" value="C:plasma membrane"/>
    <property type="evidence" value="ECO:0007669"/>
    <property type="project" value="TreeGrafter"/>
</dbReference>
<evidence type="ECO:0000256" key="8">
    <source>
        <dbReference type="ARBA" id="ARBA00022827"/>
    </source>
</evidence>
<dbReference type="AlphaFoldDB" id="A0A7J6WE61"/>
<dbReference type="InterPro" id="IPR017927">
    <property type="entry name" value="FAD-bd_FR_type"/>
</dbReference>
<dbReference type="Pfam" id="PF08030">
    <property type="entry name" value="NAD_binding_6"/>
    <property type="match status" value="1"/>
</dbReference>
<dbReference type="FunFam" id="1.10.238.10:FF:000049">
    <property type="entry name" value="Respiratory burst oxidase homolog A"/>
    <property type="match status" value="1"/>
</dbReference>
<dbReference type="Gene3D" id="2.40.30.10">
    <property type="entry name" value="Translation factors"/>
    <property type="match status" value="1"/>
</dbReference>
<dbReference type="CDD" id="cd06186">
    <property type="entry name" value="NOX_Duox_like_FAD_NADP"/>
    <property type="match status" value="1"/>
</dbReference>
<feature type="compositionally biased region" description="Low complexity" evidence="14">
    <location>
        <begin position="97"/>
        <end position="107"/>
    </location>
</feature>
<evidence type="ECO:0000256" key="5">
    <source>
        <dbReference type="ARBA" id="ARBA00022630"/>
    </source>
</evidence>
<dbReference type="Proteomes" id="UP000554482">
    <property type="component" value="Unassembled WGS sequence"/>
</dbReference>
<keyword evidence="8" id="KW-0274">FAD</keyword>